<name>A0AAP9IK78_9GAMM</name>
<evidence type="ECO:0000313" key="3">
    <source>
        <dbReference type="Proteomes" id="UP000464054"/>
    </source>
</evidence>
<dbReference type="Gene3D" id="3.10.350.10">
    <property type="entry name" value="LysM domain"/>
    <property type="match status" value="1"/>
</dbReference>
<dbReference type="AlphaFoldDB" id="A0AAP9IK78"/>
<feature type="domain" description="LysM" evidence="1">
    <location>
        <begin position="11"/>
        <end position="57"/>
    </location>
</feature>
<dbReference type="SUPFAM" id="SSF54106">
    <property type="entry name" value="LysM domain"/>
    <property type="match status" value="1"/>
</dbReference>
<dbReference type="Proteomes" id="UP000464054">
    <property type="component" value="Chromosome"/>
</dbReference>
<gene>
    <name evidence="2" type="ORF">GMX10_10900</name>
</gene>
<dbReference type="PROSITE" id="PS51782">
    <property type="entry name" value="LYSM"/>
    <property type="match status" value="1"/>
</dbReference>
<proteinExistence type="predicted"/>
<evidence type="ECO:0000259" key="1">
    <source>
        <dbReference type="PROSITE" id="PS51782"/>
    </source>
</evidence>
<accession>A0AAP9IK78</accession>
<organism evidence="2 3">
    <name type="scientific">Pectobacterium parvum</name>
    <dbReference type="NCBI Taxonomy" id="2778550"/>
    <lineage>
        <taxon>Bacteria</taxon>
        <taxon>Pseudomonadati</taxon>
        <taxon>Pseudomonadota</taxon>
        <taxon>Gammaproteobacteria</taxon>
        <taxon>Enterobacterales</taxon>
        <taxon>Pectobacteriaceae</taxon>
        <taxon>Pectobacterium</taxon>
    </lineage>
</organism>
<dbReference type="EMBL" id="CP046377">
    <property type="protein sequence ID" value="QHQ26662.1"/>
    <property type="molecule type" value="Genomic_DNA"/>
</dbReference>
<sequence>MKQKKKTIFTETYTLKKGETASSVAKKYNLTLDELHQLNQQRFFSSYLFPYSGRGGN</sequence>
<dbReference type="Pfam" id="PF01476">
    <property type="entry name" value="LysM"/>
    <property type="match status" value="1"/>
</dbReference>
<dbReference type="CDD" id="cd00118">
    <property type="entry name" value="LysM"/>
    <property type="match status" value="1"/>
</dbReference>
<protein>
    <submittedName>
        <fullName evidence="2">LysM peptidoglycan-binding domain-containing protein</fullName>
    </submittedName>
</protein>
<evidence type="ECO:0000313" key="2">
    <source>
        <dbReference type="EMBL" id="QHQ26662.1"/>
    </source>
</evidence>
<dbReference type="InterPro" id="IPR018392">
    <property type="entry name" value="LysM"/>
</dbReference>
<dbReference type="InterPro" id="IPR036779">
    <property type="entry name" value="LysM_dom_sf"/>
</dbReference>
<reference evidence="3" key="1">
    <citation type="submission" date="2019-11" db="EMBL/GenBank/DDBJ databases">
        <authorList>
            <person name="Jee S."/>
        </authorList>
    </citation>
    <scope>NUCLEOTIDE SEQUENCE [LARGE SCALE GENOMIC DNA]</scope>
    <source>
        <strain evidence="3">PZ1</strain>
    </source>
</reference>